<dbReference type="GO" id="GO:0006364">
    <property type="term" value="P:rRNA processing"/>
    <property type="evidence" value="ECO:0007669"/>
    <property type="project" value="UniProtKB-KW"/>
</dbReference>
<dbReference type="InterPro" id="IPR027408">
    <property type="entry name" value="PNPase/RNase_PH_dom_sf"/>
</dbReference>
<protein>
    <submittedName>
        <fullName evidence="9">3' exoribonuclease family, domain 1-domain-containing protein</fullName>
    </submittedName>
</protein>
<keyword evidence="4" id="KW-0271">Exosome</keyword>
<dbReference type="InterPro" id="IPR036345">
    <property type="entry name" value="ExoRNase_PH_dom2_sf"/>
</dbReference>
<reference evidence="9 10" key="1">
    <citation type="submission" date="2016-07" db="EMBL/GenBank/DDBJ databases">
        <title>Pervasive Adenine N6-methylation of Active Genes in Fungi.</title>
        <authorList>
            <consortium name="DOE Joint Genome Institute"/>
            <person name="Mondo S.J."/>
            <person name="Dannebaum R.O."/>
            <person name="Kuo R.C."/>
            <person name="Labutti K."/>
            <person name="Haridas S."/>
            <person name="Kuo A."/>
            <person name="Salamov A."/>
            <person name="Ahrendt S.R."/>
            <person name="Lipzen A."/>
            <person name="Sullivan W."/>
            <person name="Andreopoulos W.B."/>
            <person name="Clum A."/>
            <person name="Lindquist E."/>
            <person name="Daum C."/>
            <person name="Ramamoorthy G.K."/>
            <person name="Gryganskyi A."/>
            <person name="Culley D."/>
            <person name="Magnuson J.K."/>
            <person name="James T.Y."/>
            <person name="O'Malley M.A."/>
            <person name="Stajich J.E."/>
            <person name="Spatafora J.W."/>
            <person name="Visel A."/>
            <person name="Grigoriev I.V."/>
        </authorList>
    </citation>
    <scope>NUCLEOTIDE SEQUENCE [LARGE SCALE GENOMIC DNA]</scope>
    <source>
        <strain evidence="9 10">62-1032</strain>
    </source>
</reference>
<sequence>MAPRTDRSPTALRPLALSQSLLARADGSTKFSFGNVSVMASITGPTEVRIREELVDKATLEINVRPLRGLAGPSHKAAETLLTSLLAPLILLHLYPRSLLQLTLQTLSSSSTAFSTAFSTSPSSLTPSPSTVTLQSLPPSSAESAARINASMLALVDAGVACKGMLVAVAVAFVEGELRLDPTQREEEMATSRHVFAFSFGVDVGGTEGECVGVDSVGQFEVDELFEAQSLAQTATQAILAFIRKSIETRYGATGAPPPAAVKPAPAMKEEKMELPEEESEGDESMDDA</sequence>
<evidence type="ECO:0000256" key="5">
    <source>
        <dbReference type="ARBA" id="ARBA00023242"/>
    </source>
</evidence>
<dbReference type="InterPro" id="IPR020568">
    <property type="entry name" value="Ribosomal_Su5_D2-typ_SF"/>
</dbReference>
<comment type="subcellular location">
    <subcellularLocation>
        <location evidence="1">Nucleus</location>
    </subcellularLocation>
</comment>
<evidence type="ECO:0000256" key="2">
    <source>
        <dbReference type="ARBA" id="ARBA00006678"/>
    </source>
</evidence>
<evidence type="ECO:0000256" key="1">
    <source>
        <dbReference type="ARBA" id="ARBA00004123"/>
    </source>
</evidence>
<dbReference type="InterPro" id="IPR050080">
    <property type="entry name" value="RNase_PH"/>
</dbReference>
<dbReference type="GO" id="GO:0000177">
    <property type="term" value="C:cytoplasmic exosome (RNase complex)"/>
    <property type="evidence" value="ECO:0007669"/>
    <property type="project" value="TreeGrafter"/>
</dbReference>
<feature type="region of interest" description="Disordered" evidence="6">
    <location>
        <begin position="118"/>
        <end position="137"/>
    </location>
</feature>
<dbReference type="GO" id="GO:0016075">
    <property type="term" value="P:rRNA catabolic process"/>
    <property type="evidence" value="ECO:0007669"/>
    <property type="project" value="TreeGrafter"/>
</dbReference>
<dbReference type="GO" id="GO:0034475">
    <property type="term" value="P:U4 snRNA 3'-end processing"/>
    <property type="evidence" value="ECO:0007669"/>
    <property type="project" value="TreeGrafter"/>
</dbReference>
<name>A0A1Y2FYC9_9BASI</name>
<dbReference type="OrthoDB" id="27298at2759"/>
<evidence type="ECO:0000313" key="9">
    <source>
        <dbReference type="EMBL" id="ORY88208.1"/>
    </source>
</evidence>
<dbReference type="Pfam" id="PF03725">
    <property type="entry name" value="RNase_PH_C"/>
    <property type="match status" value="1"/>
</dbReference>
<dbReference type="Gene3D" id="3.30.230.70">
    <property type="entry name" value="GHMP Kinase, N-terminal domain"/>
    <property type="match status" value="1"/>
</dbReference>
<keyword evidence="10" id="KW-1185">Reference proteome</keyword>
<dbReference type="PANTHER" id="PTHR11953:SF1">
    <property type="entry name" value="EXOSOME COMPLEX COMPONENT RRP46"/>
    <property type="match status" value="1"/>
</dbReference>
<dbReference type="GO" id="GO:0005730">
    <property type="term" value="C:nucleolus"/>
    <property type="evidence" value="ECO:0007669"/>
    <property type="project" value="TreeGrafter"/>
</dbReference>
<keyword evidence="5" id="KW-0539">Nucleus</keyword>
<dbReference type="PANTHER" id="PTHR11953">
    <property type="entry name" value="EXOSOME COMPLEX COMPONENT"/>
    <property type="match status" value="1"/>
</dbReference>
<dbReference type="GO" id="GO:0071028">
    <property type="term" value="P:nuclear mRNA surveillance"/>
    <property type="evidence" value="ECO:0007669"/>
    <property type="project" value="TreeGrafter"/>
</dbReference>
<dbReference type="STRING" id="106004.A0A1Y2FYC9"/>
<dbReference type="SUPFAM" id="SSF55666">
    <property type="entry name" value="Ribonuclease PH domain 2-like"/>
    <property type="match status" value="1"/>
</dbReference>
<dbReference type="EMBL" id="MCGR01000011">
    <property type="protein sequence ID" value="ORY88208.1"/>
    <property type="molecule type" value="Genomic_DNA"/>
</dbReference>
<evidence type="ECO:0000313" key="10">
    <source>
        <dbReference type="Proteomes" id="UP000193467"/>
    </source>
</evidence>
<evidence type="ECO:0000259" key="7">
    <source>
        <dbReference type="Pfam" id="PF01138"/>
    </source>
</evidence>
<dbReference type="GO" id="GO:0000176">
    <property type="term" value="C:nuclear exosome (RNase complex)"/>
    <property type="evidence" value="ECO:0007669"/>
    <property type="project" value="TreeGrafter"/>
</dbReference>
<dbReference type="InterPro" id="IPR001247">
    <property type="entry name" value="ExoRNase_PH_dom1"/>
</dbReference>
<dbReference type="GO" id="GO:0003723">
    <property type="term" value="F:RNA binding"/>
    <property type="evidence" value="ECO:0007669"/>
    <property type="project" value="TreeGrafter"/>
</dbReference>
<dbReference type="InterPro" id="IPR015847">
    <property type="entry name" value="ExoRNase_PH_dom2"/>
</dbReference>
<dbReference type="GO" id="GO:0071051">
    <property type="term" value="P:poly(A)-dependent snoRNA 3'-end processing"/>
    <property type="evidence" value="ECO:0007669"/>
    <property type="project" value="TreeGrafter"/>
</dbReference>
<evidence type="ECO:0000259" key="8">
    <source>
        <dbReference type="Pfam" id="PF03725"/>
    </source>
</evidence>
<keyword evidence="3" id="KW-0698">rRNA processing</keyword>
<dbReference type="SUPFAM" id="SSF54211">
    <property type="entry name" value="Ribosomal protein S5 domain 2-like"/>
    <property type="match status" value="1"/>
</dbReference>
<dbReference type="Pfam" id="PF01138">
    <property type="entry name" value="RNase_PH"/>
    <property type="match status" value="1"/>
</dbReference>
<evidence type="ECO:0000256" key="6">
    <source>
        <dbReference type="SAM" id="MobiDB-lite"/>
    </source>
</evidence>
<dbReference type="AlphaFoldDB" id="A0A1Y2FYC9"/>
<dbReference type="CDD" id="cd11372">
    <property type="entry name" value="RNase_PH_RRP46"/>
    <property type="match status" value="1"/>
</dbReference>
<dbReference type="InParanoid" id="A0A1Y2FYC9"/>
<feature type="domain" description="Exoribonuclease phosphorolytic" evidence="8">
    <location>
        <begin position="164"/>
        <end position="232"/>
    </location>
</feature>
<feature type="compositionally biased region" description="Acidic residues" evidence="6">
    <location>
        <begin position="276"/>
        <end position="289"/>
    </location>
</feature>
<dbReference type="FunCoup" id="A0A1Y2FYC9">
    <property type="interactions" value="181"/>
</dbReference>
<comment type="caution">
    <text evidence="9">The sequence shown here is derived from an EMBL/GenBank/DDBJ whole genome shotgun (WGS) entry which is preliminary data.</text>
</comment>
<feature type="region of interest" description="Disordered" evidence="6">
    <location>
        <begin position="253"/>
        <end position="289"/>
    </location>
</feature>
<organism evidence="9 10">
    <name type="scientific">Leucosporidium creatinivorum</name>
    <dbReference type="NCBI Taxonomy" id="106004"/>
    <lineage>
        <taxon>Eukaryota</taxon>
        <taxon>Fungi</taxon>
        <taxon>Dikarya</taxon>
        <taxon>Basidiomycota</taxon>
        <taxon>Pucciniomycotina</taxon>
        <taxon>Microbotryomycetes</taxon>
        <taxon>Leucosporidiales</taxon>
        <taxon>Leucosporidium</taxon>
    </lineage>
</organism>
<evidence type="ECO:0000256" key="3">
    <source>
        <dbReference type="ARBA" id="ARBA00022552"/>
    </source>
</evidence>
<comment type="similarity">
    <text evidence="2">Belongs to the RNase PH family.</text>
</comment>
<gene>
    <name evidence="9" type="ORF">BCR35DRAFT_276900</name>
</gene>
<evidence type="ECO:0000256" key="4">
    <source>
        <dbReference type="ARBA" id="ARBA00022835"/>
    </source>
</evidence>
<proteinExistence type="inferred from homology"/>
<dbReference type="Proteomes" id="UP000193467">
    <property type="component" value="Unassembled WGS sequence"/>
</dbReference>
<accession>A0A1Y2FYC9</accession>
<feature type="domain" description="Exoribonuclease phosphorolytic" evidence="7">
    <location>
        <begin position="12"/>
        <end position="160"/>
    </location>
</feature>